<evidence type="ECO:0000313" key="1">
    <source>
        <dbReference type="EMBL" id="KAG5542321.1"/>
    </source>
</evidence>
<keyword evidence="2" id="KW-1185">Reference proteome</keyword>
<dbReference type="EMBL" id="JACTNZ010000007">
    <property type="protein sequence ID" value="KAG5542321.1"/>
    <property type="molecule type" value="Genomic_DNA"/>
</dbReference>
<dbReference type="Proteomes" id="UP000823749">
    <property type="component" value="Chromosome 7"/>
</dbReference>
<dbReference type="AlphaFoldDB" id="A0AAV6JM90"/>
<name>A0AAV6JM90_9ERIC</name>
<gene>
    <name evidence="1" type="ORF">RHGRI_022007</name>
</gene>
<evidence type="ECO:0000313" key="2">
    <source>
        <dbReference type="Proteomes" id="UP000823749"/>
    </source>
</evidence>
<organism evidence="1 2">
    <name type="scientific">Rhododendron griersonianum</name>
    <dbReference type="NCBI Taxonomy" id="479676"/>
    <lineage>
        <taxon>Eukaryota</taxon>
        <taxon>Viridiplantae</taxon>
        <taxon>Streptophyta</taxon>
        <taxon>Embryophyta</taxon>
        <taxon>Tracheophyta</taxon>
        <taxon>Spermatophyta</taxon>
        <taxon>Magnoliopsida</taxon>
        <taxon>eudicotyledons</taxon>
        <taxon>Gunneridae</taxon>
        <taxon>Pentapetalae</taxon>
        <taxon>asterids</taxon>
        <taxon>Ericales</taxon>
        <taxon>Ericaceae</taxon>
        <taxon>Ericoideae</taxon>
        <taxon>Rhodoreae</taxon>
        <taxon>Rhododendron</taxon>
    </lineage>
</organism>
<comment type="caution">
    <text evidence="1">The sequence shown here is derived from an EMBL/GenBank/DDBJ whole genome shotgun (WGS) entry which is preliminary data.</text>
</comment>
<accession>A0AAV6JM90</accession>
<protein>
    <submittedName>
        <fullName evidence="1">Uncharacterized protein</fullName>
    </submittedName>
</protein>
<reference evidence="1" key="1">
    <citation type="submission" date="2020-08" db="EMBL/GenBank/DDBJ databases">
        <title>Plant Genome Project.</title>
        <authorList>
            <person name="Zhang R.-G."/>
        </authorList>
    </citation>
    <scope>NUCLEOTIDE SEQUENCE</scope>
    <source>
        <strain evidence="1">WSP0</strain>
        <tissue evidence="1">Leaf</tissue>
    </source>
</reference>
<sequence>MQWLWRADKEFSVKSACSKWEGVLHQNSHLLGSIWRNLYPPRLNSLSGKLPEIGLQLCTSSSVRREVVAQDGSGLGLCMLYVQQEWKPLIIYVRIAPLLGM</sequence>
<proteinExistence type="predicted"/>